<dbReference type="InterPro" id="IPR000014">
    <property type="entry name" value="PAS"/>
</dbReference>
<dbReference type="RefSeq" id="WP_230271108.1">
    <property type="nucleotide sequence ID" value="NZ_JAJKFW010000004.1"/>
</dbReference>
<proteinExistence type="predicted"/>
<dbReference type="PRINTS" id="PR00344">
    <property type="entry name" value="BCTRLSENSOR"/>
</dbReference>
<evidence type="ECO:0000259" key="8">
    <source>
        <dbReference type="PROSITE" id="PS50110"/>
    </source>
</evidence>
<dbReference type="Gene3D" id="1.10.287.130">
    <property type="match status" value="1"/>
</dbReference>
<evidence type="ECO:0000259" key="9">
    <source>
        <dbReference type="PROSITE" id="PS50112"/>
    </source>
</evidence>
<dbReference type="InterPro" id="IPR035965">
    <property type="entry name" value="PAS-like_dom_sf"/>
</dbReference>
<organism evidence="11 12">
    <name type="scientific">Rhodopirellula halodulae</name>
    <dbReference type="NCBI Taxonomy" id="2894198"/>
    <lineage>
        <taxon>Bacteria</taxon>
        <taxon>Pseudomonadati</taxon>
        <taxon>Planctomycetota</taxon>
        <taxon>Planctomycetia</taxon>
        <taxon>Pirellulales</taxon>
        <taxon>Pirellulaceae</taxon>
        <taxon>Rhodopirellula</taxon>
    </lineage>
</organism>
<dbReference type="CDD" id="cd17546">
    <property type="entry name" value="REC_hyHK_CKI1_RcsC-like"/>
    <property type="match status" value="1"/>
</dbReference>
<sequence length="657" mass="73347">MATVVKSNITDEERLRLAVAVAQFGIIEIDYRVGTAIADETAAKLFGLPANKAVSREDVHRRFHPDDLEEIERCVRGSLAVDGQREFFLEHRVLDEDGNIRWVSVRKRVIFETSGGASVPATGIVVAVDVTDQKETEQSLRNSENRLRLAAEATGFGTYDTCLSSGESNWSDEVGRILGRPVPESPTWNDLIAQAHPDDQERCEELFQSLRSKQHDGRFRLEHRILRPSGETRWLVNSGAVIVESEQCDPPSAILIGTLQDITDQKLFEQSLHDAREVAESASRTRGEFLANMSHEIRTPMAAIIGHADILRDHLKDPDNLQVVETIRRNGNFLLEIINDILDLSRIDAGNLEVETNAVRPDAIVAEVRSLMDVRAAEKKLPLKVAFDGPIPELIYTDAVRMRQILVNLVGNAIKFTEEGEVRLRVRYDDEKKTLCFDVVDTGIGIQPHQIERLFQPFVQADSTSTRSFGGTGLGLAICKRLANALDSRIVAESEPGKGSVFTLVVNVPRKVQLVQPNLSIDLSTRVRRQPIRISAKVLVVDDRRDIRYLAQHFIEKAGGEVLTATNGREAIEFLEANHDDEVDLVVMDMQMPVMDGYEATKELRKRGFEKPIVALTANAMKTDRQDCIAAGCTDYTTKPLDSHKLIQIIGELTESR</sequence>
<dbReference type="SUPFAM" id="SSF52172">
    <property type="entry name" value="CheY-like"/>
    <property type="match status" value="1"/>
</dbReference>
<dbReference type="PROSITE" id="PS50112">
    <property type="entry name" value="PAS"/>
    <property type="match status" value="1"/>
</dbReference>
<evidence type="ECO:0000256" key="2">
    <source>
        <dbReference type="ARBA" id="ARBA00012438"/>
    </source>
</evidence>
<dbReference type="InterPro" id="IPR004358">
    <property type="entry name" value="Sig_transdc_His_kin-like_C"/>
</dbReference>
<feature type="domain" description="Response regulatory" evidence="8">
    <location>
        <begin position="537"/>
        <end position="654"/>
    </location>
</feature>
<evidence type="ECO:0000259" key="7">
    <source>
        <dbReference type="PROSITE" id="PS50109"/>
    </source>
</evidence>
<protein>
    <recommendedName>
        <fullName evidence="2">histidine kinase</fullName>
        <ecNumber evidence="2">2.7.13.3</ecNumber>
    </recommendedName>
</protein>
<dbReference type="SUPFAM" id="SSF55874">
    <property type="entry name" value="ATPase domain of HSP90 chaperone/DNA topoisomerase II/histidine kinase"/>
    <property type="match status" value="1"/>
</dbReference>
<dbReference type="EC" id="2.7.13.3" evidence="2"/>
<dbReference type="Pfam" id="PF02518">
    <property type="entry name" value="HATPase_c"/>
    <property type="match status" value="1"/>
</dbReference>
<dbReference type="InterPro" id="IPR001789">
    <property type="entry name" value="Sig_transdc_resp-reg_receiver"/>
</dbReference>
<dbReference type="SMART" id="SM00388">
    <property type="entry name" value="HisKA"/>
    <property type="match status" value="1"/>
</dbReference>
<dbReference type="Gene3D" id="2.10.70.100">
    <property type="match status" value="2"/>
</dbReference>
<dbReference type="NCBIfam" id="TIGR00229">
    <property type="entry name" value="sensory_box"/>
    <property type="match status" value="1"/>
</dbReference>
<dbReference type="Proteomes" id="UP001430306">
    <property type="component" value="Unassembled WGS sequence"/>
</dbReference>
<dbReference type="InterPro" id="IPR005467">
    <property type="entry name" value="His_kinase_dom"/>
</dbReference>
<feature type="domain" description="PAC" evidence="10">
    <location>
        <begin position="87"/>
        <end position="142"/>
    </location>
</feature>
<dbReference type="InterPro" id="IPR003594">
    <property type="entry name" value="HATPase_dom"/>
</dbReference>
<dbReference type="InterPro" id="IPR013655">
    <property type="entry name" value="PAS_fold_3"/>
</dbReference>
<dbReference type="PROSITE" id="PS50109">
    <property type="entry name" value="HIS_KIN"/>
    <property type="match status" value="1"/>
</dbReference>
<feature type="modified residue" description="4-aspartylphosphate" evidence="6">
    <location>
        <position position="589"/>
    </location>
</feature>
<dbReference type="InterPro" id="IPR000700">
    <property type="entry name" value="PAS-assoc_C"/>
</dbReference>
<evidence type="ECO:0000256" key="6">
    <source>
        <dbReference type="PROSITE-ProRule" id="PRU00169"/>
    </source>
</evidence>
<dbReference type="PANTHER" id="PTHR43047">
    <property type="entry name" value="TWO-COMPONENT HISTIDINE PROTEIN KINASE"/>
    <property type="match status" value="1"/>
</dbReference>
<dbReference type="SUPFAM" id="SSF55785">
    <property type="entry name" value="PYP-like sensor domain (PAS domain)"/>
    <property type="match status" value="2"/>
</dbReference>
<dbReference type="PROSITE" id="PS50110">
    <property type="entry name" value="RESPONSE_REGULATORY"/>
    <property type="match status" value="1"/>
</dbReference>
<dbReference type="CDD" id="cd00082">
    <property type="entry name" value="HisKA"/>
    <property type="match status" value="1"/>
</dbReference>
<evidence type="ECO:0000259" key="10">
    <source>
        <dbReference type="PROSITE" id="PS50113"/>
    </source>
</evidence>
<dbReference type="Gene3D" id="3.40.50.2300">
    <property type="match status" value="1"/>
</dbReference>
<evidence type="ECO:0000256" key="4">
    <source>
        <dbReference type="ARBA" id="ARBA00022679"/>
    </source>
</evidence>
<dbReference type="PANTHER" id="PTHR43047:SF72">
    <property type="entry name" value="OSMOSENSING HISTIDINE PROTEIN KINASE SLN1"/>
    <property type="match status" value="1"/>
</dbReference>
<accession>A0ABS8NC16</accession>
<feature type="domain" description="PAC" evidence="10">
    <location>
        <begin position="219"/>
        <end position="274"/>
    </location>
</feature>
<dbReference type="SMART" id="SM00091">
    <property type="entry name" value="PAS"/>
    <property type="match status" value="2"/>
</dbReference>
<dbReference type="PROSITE" id="PS50113">
    <property type="entry name" value="PAC"/>
    <property type="match status" value="2"/>
</dbReference>
<keyword evidence="12" id="KW-1185">Reference proteome</keyword>
<keyword evidence="4" id="KW-0808">Transferase</keyword>
<evidence type="ECO:0000256" key="5">
    <source>
        <dbReference type="ARBA" id="ARBA00022777"/>
    </source>
</evidence>
<dbReference type="InterPro" id="IPR036890">
    <property type="entry name" value="HATPase_C_sf"/>
</dbReference>
<dbReference type="Gene3D" id="3.30.565.10">
    <property type="entry name" value="Histidine kinase-like ATPase, C-terminal domain"/>
    <property type="match status" value="1"/>
</dbReference>
<dbReference type="Pfam" id="PF00072">
    <property type="entry name" value="Response_reg"/>
    <property type="match status" value="1"/>
</dbReference>
<evidence type="ECO:0000256" key="1">
    <source>
        <dbReference type="ARBA" id="ARBA00000085"/>
    </source>
</evidence>
<dbReference type="SUPFAM" id="SSF47384">
    <property type="entry name" value="Homodimeric domain of signal transducing histidine kinase"/>
    <property type="match status" value="1"/>
</dbReference>
<dbReference type="CDD" id="cd16922">
    <property type="entry name" value="HATPase_EvgS-ArcB-TorS-like"/>
    <property type="match status" value="1"/>
</dbReference>
<dbReference type="InterPro" id="IPR011006">
    <property type="entry name" value="CheY-like_superfamily"/>
</dbReference>
<evidence type="ECO:0000313" key="11">
    <source>
        <dbReference type="EMBL" id="MCC9641069.1"/>
    </source>
</evidence>
<evidence type="ECO:0000256" key="3">
    <source>
        <dbReference type="ARBA" id="ARBA00022553"/>
    </source>
</evidence>
<dbReference type="InterPro" id="IPR003661">
    <property type="entry name" value="HisK_dim/P_dom"/>
</dbReference>
<gene>
    <name evidence="11" type="ORF">LOC71_02205</name>
</gene>
<feature type="domain" description="Histidine kinase" evidence="7">
    <location>
        <begin position="292"/>
        <end position="510"/>
    </location>
</feature>
<evidence type="ECO:0000313" key="12">
    <source>
        <dbReference type="Proteomes" id="UP001430306"/>
    </source>
</evidence>
<name>A0ABS8NC16_9BACT</name>
<keyword evidence="3 6" id="KW-0597">Phosphoprotein</keyword>
<dbReference type="SMART" id="SM00387">
    <property type="entry name" value="HATPase_c"/>
    <property type="match status" value="1"/>
</dbReference>
<keyword evidence="5" id="KW-0418">Kinase</keyword>
<dbReference type="Gene3D" id="3.30.450.20">
    <property type="entry name" value="PAS domain"/>
    <property type="match status" value="2"/>
</dbReference>
<reference evidence="11" key="1">
    <citation type="submission" date="2021-11" db="EMBL/GenBank/DDBJ databases">
        <title>Genome sequence.</title>
        <authorList>
            <person name="Sun Q."/>
        </authorList>
    </citation>
    <scope>NUCLEOTIDE SEQUENCE</scope>
    <source>
        <strain evidence="11">JC740</strain>
    </source>
</reference>
<comment type="caution">
    <text evidence="11">The sequence shown here is derived from an EMBL/GenBank/DDBJ whole genome shotgun (WGS) entry which is preliminary data.</text>
</comment>
<dbReference type="SMART" id="SM00448">
    <property type="entry name" value="REC"/>
    <property type="match status" value="1"/>
</dbReference>
<feature type="domain" description="PAS" evidence="9">
    <location>
        <begin position="11"/>
        <end position="82"/>
    </location>
</feature>
<dbReference type="Pfam" id="PF00512">
    <property type="entry name" value="HisKA"/>
    <property type="match status" value="1"/>
</dbReference>
<dbReference type="Pfam" id="PF08447">
    <property type="entry name" value="PAS_3"/>
    <property type="match status" value="2"/>
</dbReference>
<comment type="catalytic activity">
    <reaction evidence="1">
        <text>ATP + protein L-histidine = ADP + protein N-phospho-L-histidine.</text>
        <dbReference type="EC" id="2.7.13.3"/>
    </reaction>
</comment>
<dbReference type="EMBL" id="JAJKFW010000004">
    <property type="protein sequence ID" value="MCC9641069.1"/>
    <property type="molecule type" value="Genomic_DNA"/>
</dbReference>
<dbReference type="InterPro" id="IPR036097">
    <property type="entry name" value="HisK_dim/P_sf"/>
</dbReference>